<dbReference type="EMBL" id="VYYT01000710">
    <property type="protein sequence ID" value="KAK2730111.1"/>
    <property type="molecule type" value="Genomic_DNA"/>
</dbReference>
<comment type="caution">
    <text evidence="1">The sequence shown here is derived from an EMBL/GenBank/DDBJ whole genome shotgun (WGS) entry which is preliminary data.</text>
</comment>
<protein>
    <submittedName>
        <fullName evidence="1">Uncharacterized protein</fullName>
    </submittedName>
</protein>
<sequence>MKQGTNTPVSATCHQDADCCDTVTGWGTGCPKQIWGIIAFFSLWAITEFVCKASSPLIQRQHWNIHHWVSGVLMYFVYSAFNSIHTRIRPTSLHASGTREKETTFDGFSGDRSLQVPWLSNVKTLASSLTWSDQTLSKLSRSLSKQASNVGLVLQFYL</sequence>
<evidence type="ECO:0000313" key="1">
    <source>
        <dbReference type="EMBL" id="KAK2730111.1"/>
    </source>
</evidence>
<name>A0AAE0CYC4_COLKA</name>
<keyword evidence="2" id="KW-1185">Reference proteome</keyword>
<dbReference type="AlphaFoldDB" id="A0AAE0CYC4"/>
<organism evidence="1 2">
    <name type="scientific">Colletotrichum kahawae</name>
    <name type="common">Coffee berry disease fungus</name>
    <dbReference type="NCBI Taxonomy" id="34407"/>
    <lineage>
        <taxon>Eukaryota</taxon>
        <taxon>Fungi</taxon>
        <taxon>Dikarya</taxon>
        <taxon>Ascomycota</taxon>
        <taxon>Pezizomycotina</taxon>
        <taxon>Sordariomycetes</taxon>
        <taxon>Hypocreomycetidae</taxon>
        <taxon>Glomerellales</taxon>
        <taxon>Glomerellaceae</taxon>
        <taxon>Colletotrichum</taxon>
        <taxon>Colletotrichum gloeosporioides species complex</taxon>
    </lineage>
</organism>
<accession>A0AAE0CYC4</accession>
<proteinExistence type="predicted"/>
<reference evidence="1" key="1">
    <citation type="submission" date="2023-02" db="EMBL/GenBank/DDBJ databases">
        <title>Colletotrichum kahawae CIFC_Que2 genome sequencing and assembly.</title>
        <authorList>
            <person name="Baroncelli R."/>
        </authorList>
    </citation>
    <scope>NUCLEOTIDE SEQUENCE</scope>
    <source>
        <strain evidence="1">CIFC_Que2</strain>
    </source>
</reference>
<dbReference type="Proteomes" id="UP001281614">
    <property type="component" value="Unassembled WGS sequence"/>
</dbReference>
<evidence type="ECO:0000313" key="2">
    <source>
        <dbReference type="Proteomes" id="UP001281614"/>
    </source>
</evidence>
<gene>
    <name evidence="1" type="ORF">CKAH01_09764</name>
</gene>